<dbReference type="OrthoDB" id="2436196at2"/>
<dbReference type="GO" id="GO:0033816">
    <property type="term" value="F:diaminobutyrate acetyltransferase activity"/>
    <property type="evidence" value="ECO:0007669"/>
    <property type="project" value="UniProtKB-EC"/>
</dbReference>
<organism evidence="10 11">
    <name type="scientific">Aliarcobacter vitoriensis</name>
    <dbReference type="NCBI Taxonomy" id="2011099"/>
    <lineage>
        <taxon>Bacteria</taxon>
        <taxon>Pseudomonadati</taxon>
        <taxon>Campylobacterota</taxon>
        <taxon>Epsilonproteobacteria</taxon>
        <taxon>Campylobacterales</taxon>
        <taxon>Arcobacteraceae</taxon>
        <taxon>Aliarcobacter</taxon>
    </lineage>
</organism>
<gene>
    <name evidence="8 10" type="primary">ectA</name>
    <name evidence="10" type="ORF">CRU91_08600</name>
</gene>
<comment type="similarity">
    <text evidence="2 8">Belongs to the acetyltransferase family. EctA subfamily.</text>
</comment>
<dbReference type="CDD" id="cd04301">
    <property type="entry name" value="NAT_SF"/>
    <property type="match status" value="1"/>
</dbReference>
<evidence type="ECO:0000256" key="5">
    <source>
        <dbReference type="ARBA" id="ARBA00022679"/>
    </source>
</evidence>
<evidence type="ECO:0000256" key="8">
    <source>
        <dbReference type="RuleBase" id="RU365045"/>
    </source>
</evidence>
<dbReference type="Gene3D" id="3.40.630.30">
    <property type="match status" value="1"/>
</dbReference>
<evidence type="ECO:0000256" key="3">
    <source>
        <dbReference type="ARBA" id="ARBA00012355"/>
    </source>
</evidence>
<name>A0A366MQN3_9BACT</name>
<accession>A0A366MQN3</accession>
<comment type="catalytic activity">
    <reaction evidence="7 8">
        <text>L-2,4-diaminobutanoate + acetyl-CoA = (2S)-4-acetamido-2-aminobutanoate + CoA + H(+)</text>
        <dbReference type="Rhea" id="RHEA:16901"/>
        <dbReference type="ChEBI" id="CHEBI:15378"/>
        <dbReference type="ChEBI" id="CHEBI:57287"/>
        <dbReference type="ChEBI" id="CHEBI:57288"/>
        <dbReference type="ChEBI" id="CHEBI:58761"/>
        <dbReference type="ChEBI" id="CHEBI:58929"/>
        <dbReference type="EC" id="2.3.1.178"/>
    </reaction>
</comment>
<evidence type="ECO:0000313" key="11">
    <source>
        <dbReference type="Proteomes" id="UP000252669"/>
    </source>
</evidence>
<feature type="domain" description="N-acetyltransferase" evidence="9">
    <location>
        <begin position="4"/>
        <end position="158"/>
    </location>
</feature>
<dbReference type="EMBL" id="PDKB01000014">
    <property type="protein sequence ID" value="RBQ28608.1"/>
    <property type="molecule type" value="Genomic_DNA"/>
</dbReference>
<reference evidence="10 11" key="1">
    <citation type="submission" date="2017-10" db="EMBL/GenBank/DDBJ databases">
        <title>Genomics of the genus Arcobacter.</title>
        <authorList>
            <person name="Perez-Cataluna A."/>
            <person name="Figueras M.J."/>
        </authorList>
    </citation>
    <scope>NUCLEOTIDE SEQUENCE [LARGE SCALE GENOMIC DNA]</scope>
    <source>
        <strain evidence="10 11">CECT 9230</strain>
    </source>
</reference>
<sequence length="158" mass="18580">MTNLIYRKPVKKDSKDIVNIIKECRILDLNSEYLYLLQTTHFKESCCVLENNNKIIGFVSGYYLPEDPKTLFIWQVAVDEQYRGKNLAFSMIKNIIDRREIDFLISTVSPSNISSTKVFEKVAQYFNTKLEKKVLFTKNDFCGFHEDEVQFTIKKEIL</sequence>
<proteinExistence type="inferred from homology"/>
<evidence type="ECO:0000256" key="6">
    <source>
        <dbReference type="ARBA" id="ARBA00023315"/>
    </source>
</evidence>
<dbReference type="Pfam" id="PF00583">
    <property type="entry name" value="Acetyltransf_1"/>
    <property type="match status" value="1"/>
</dbReference>
<dbReference type="PIRSF" id="PIRSF037663">
    <property type="entry name" value="Acetyltransf_GNAT_prd"/>
    <property type="match status" value="1"/>
</dbReference>
<evidence type="ECO:0000256" key="4">
    <source>
        <dbReference type="ARBA" id="ARBA00017935"/>
    </source>
</evidence>
<dbReference type="InterPro" id="IPR016181">
    <property type="entry name" value="Acyl_CoA_acyltransferase"/>
</dbReference>
<protein>
    <recommendedName>
        <fullName evidence="4 8">L-2,4-diaminobutyric acid acetyltransferase</fullName>
        <shortName evidence="8">DABA acetyltransferase</shortName>
        <ecNumber evidence="3 8">2.3.1.178</ecNumber>
    </recommendedName>
</protein>
<evidence type="ECO:0000256" key="1">
    <source>
        <dbReference type="ARBA" id="ARBA00004978"/>
    </source>
</evidence>
<keyword evidence="11" id="KW-1185">Reference proteome</keyword>
<comment type="caution">
    <text evidence="10">The sequence shown here is derived from an EMBL/GenBank/DDBJ whole genome shotgun (WGS) entry which is preliminary data.</text>
</comment>
<dbReference type="SUPFAM" id="SSF55729">
    <property type="entry name" value="Acyl-CoA N-acyltransferases (Nat)"/>
    <property type="match status" value="1"/>
</dbReference>
<dbReference type="EC" id="2.3.1.178" evidence="3 8"/>
<dbReference type="InterPro" id="IPR000182">
    <property type="entry name" value="GNAT_dom"/>
</dbReference>
<evidence type="ECO:0000256" key="2">
    <source>
        <dbReference type="ARBA" id="ARBA00010712"/>
    </source>
</evidence>
<comment type="function">
    <text evidence="8">Catalyzes the acetylation of L-2,4-diaminobutyrate (DABA) to gamma-N-acetyl-alpha,gamma-diaminobutyric acid (ADABA) with acetyl coenzyme A.</text>
</comment>
<dbReference type="AlphaFoldDB" id="A0A366MQN3"/>
<comment type="pathway">
    <text evidence="1 8">Amine and polyamine biosynthesis; ectoine biosynthesis; L-ectoine from L-aspartate 4-semialdehyde: step 2/3.</text>
</comment>
<keyword evidence="5 8" id="KW-0808">Transferase</keyword>
<dbReference type="GO" id="GO:0019491">
    <property type="term" value="P:ectoine biosynthetic process"/>
    <property type="evidence" value="ECO:0007669"/>
    <property type="project" value="UniProtKB-UniPathway"/>
</dbReference>
<dbReference type="InterPro" id="IPR017255">
    <property type="entry name" value="AcTrfase_GNAT_prd"/>
</dbReference>
<dbReference type="UniPathway" id="UPA00067">
    <property type="reaction ID" value="UER00122"/>
</dbReference>
<evidence type="ECO:0000313" key="10">
    <source>
        <dbReference type="EMBL" id="RBQ28608.1"/>
    </source>
</evidence>
<dbReference type="Proteomes" id="UP000252669">
    <property type="component" value="Unassembled WGS sequence"/>
</dbReference>
<dbReference type="InterPro" id="IPR012772">
    <property type="entry name" value="Ectoine_EctA"/>
</dbReference>
<evidence type="ECO:0000256" key="7">
    <source>
        <dbReference type="ARBA" id="ARBA00048924"/>
    </source>
</evidence>
<dbReference type="NCBIfam" id="TIGR02406">
    <property type="entry name" value="ectoine_EctA"/>
    <property type="match status" value="1"/>
</dbReference>
<keyword evidence="6 8" id="KW-0012">Acyltransferase</keyword>
<evidence type="ECO:0000259" key="9">
    <source>
        <dbReference type="PROSITE" id="PS51186"/>
    </source>
</evidence>
<dbReference type="PROSITE" id="PS51186">
    <property type="entry name" value="GNAT"/>
    <property type="match status" value="1"/>
</dbReference>